<dbReference type="InterPro" id="IPR051687">
    <property type="entry name" value="Peroxisomal_Beta-Oxidation"/>
</dbReference>
<dbReference type="InterPro" id="IPR002347">
    <property type="entry name" value="SDR_fam"/>
</dbReference>
<dbReference type="PRINTS" id="PR00080">
    <property type="entry name" value="SDRFAMILY"/>
</dbReference>
<dbReference type="PRINTS" id="PR00081">
    <property type="entry name" value="GDHRDH"/>
</dbReference>
<dbReference type="Proteomes" id="UP000754644">
    <property type="component" value="Unassembled WGS sequence"/>
</dbReference>
<dbReference type="AlphaFoldDB" id="A0A973A906"/>
<dbReference type="GO" id="GO:0016491">
    <property type="term" value="F:oxidoreductase activity"/>
    <property type="evidence" value="ECO:0007669"/>
    <property type="project" value="UniProtKB-KW"/>
</dbReference>
<feature type="domain" description="Ketoreductase" evidence="4">
    <location>
        <begin position="5"/>
        <end position="202"/>
    </location>
</feature>
<accession>A0A973A906</accession>
<gene>
    <name evidence="5" type="ORF">HQ497_06190</name>
</gene>
<evidence type="ECO:0000256" key="3">
    <source>
        <dbReference type="RuleBase" id="RU000363"/>
    </source>
</evidence>
<evidence type="ECO:0000256" key="1">
    <source>
        <dbReference type="ARBA" id="ARBA00006484"/>
    </source>
</evidence>
<reference evidence="5" key="1">
    <citation type="submission" date="2020-05" db="EMBL/GenBank/DDBJ databases">
        <title>Sulfur intermediates as new biogeochemical hubs in an aquatic model microbial ecosystem.</title>
        <authorList>
            <person name="Vigneron A."/>
        </authorList>
    </citation>
    <scope>NUCLEOTIDE SEQUENCE</scope>
    <source>
        <strain evidence="5">Bin.250</strain>
    </source>
</reference>
<evidence type="ECO:0000313" key="5">
    <source>
        <dbReference type="EMBL" id="NQV64937.1"/>
    </source>
</evidence>
<proteinExistence type="inferred from homology"/>
<keyword evidence="2" id="KW-0560">Oxidoreductase</keyword>
<evidence type="ECO:0000259" key="4">
    <source>
        <dbReference type="SMART" id="SM00822"/>
    </source>
</evidence>
<dbReference type="PANTHER" id="PTHR45024:SF2">
    <property type="entry name" value="SCP2 DOMAIN-CONTAINING PROTEIN"/>
    <property type="match status" value="1"/>
</dbReference>
<protein>
    <submittedName>
        <fullName evidence="5">SDR family NAD(P)-dependent oxidoreductase</fullName>
    </submittedName>
</protein>
<dbReference type="Pfam" id="PF00106">
    <property type="entry name" value="adh_short"/>
    <property type="match status" value="1"/>
</dbReference>
<dbReference type="SMART" id="SM00822">
    <property type="entry name" value="PKS_KR"/>
    <property type="match status" value="1"/>
</dbReference>
<dbReference type="EMBL" id="JABMOJ010000228">
    <property type="protein sequence ID" value="NQV64937.1"/>
    <property type="molecule type" value="Genomic_DNA"/>
</dbReference>
<dbReference type="FunFam" id="3.40.50.720:FF:000084">
    <property type="entry name" value="Short-chain dehydrogenase reductase"/>
    <property type="match status" value="1"/>
</dbReference>
<evidence type="ECO:0000256" key="2">
    <source>
        <dbReference type="ARBA" id="ARBA00023002"/>
    </source>
</evidence>
<comment type="caution">
    <text evidence="5">The sequence shown here is derived from an EMBL/GenBank/DDBJ whole genome shotgun (WGS) entry which is preliminary data.</text>
</comment>
<dbReference type="PANTHER" id="PTHR45024">
    <property type="entry name" value="DEHYDROGENASES, SHORT CHAIN"/>
    <property type="match status" value="1"/>
</dbReference>
<dbReference type="Gene3D" id="3.40.50.720">
    <property type="entry name" value="NAD(P)-binding Rossmann-like Domain"/>
    <property type="match status" value="1"/>
</dbReference>
<dbReference type="SUPFAM" id="SSF51735">
    <property type="entry name" value="NAD(P)-binding Rossmann-fold domains"/>
    <property type="match status" value="1"/>
</dbReference>
<evidence type="ECO:0000313" key="6">
    <source>
        <dbReference type="Proteomes" id="UP000754644"/>
    </source>
</evidence>
<name>A0A973A906_9GAMM</name>
<dbReference type="InterPro" id="IPR057326">
    <property type="entry name" value="KR_dom"/>
</dbReference>
<comment type="similarity">
    <text evidence="1 3">Belongs to the short-chain dehydrogenases/reductases (SDR) family.</text>
</comment>
<organism evidence="5 6">
    <name type="scientific">SAR86 cluster bacterium</name>
    <dbReference type="NCBI Taxonomy" id="2030880"/>
    <lineage>
        <taxon>Bacteria</taxon>
        <taxon>Pseudomonadati</taxon>
        <taxon>Pseudomonadota</taxon>
        <taxon>Gammaproteobacteria</taxon>
        <taxon>SAR86 cluster</taxon>
    </lineage>
</organism>
<dbReference type="InterPro" id="IPR036291">
    <property type="entry name" value="NAD(P)-bd_dom_sf"/>
</dbReference>
<sequence>MLDGKVVVVTGAGGGLGETHALLLAKEGASVVVNDLGGARDGSGANANMADQVVDKILAAGGKAVADYGNVAKEADAKAMIQRAVDEFGKIDFLIANAGILRDKSFKNMTNEMWDIVVDVHLRGTYLTVKAAYDQMIEQGHGGSIVVTSSTSGLIGNFGQTNYGAAKAGIAGFARCLFQEGLKYGIRVNILAPAAWSRLTEDIFPQGQGMEELLSPDKVSPIVAWLGSDDAKEVTGRTFLAQGNNVTLLSWQAHSLASKDNKEGPWDVEELGKTVMAQYEKWPKGPQPTPREF</sequence>